<organism evidence="3 4">
    <name type="scientific">Nocardia speluncae</name>
    <dbReference type="NCBI Taxonomy" id="419477"/>
    <lineage>
        <taxon>Bacteria</taxon>
        <taxon>Bacillati</taxon>
        <taxon>Actinomycetota</taxon>
        <taxon>Actinomycetes</taxon>
        <taxon>Mycobacteriales</taxon>
        <taxon>Nocardiaceae</taxon>
        <taxon>Nocardia</taxon>
    </lineage>
</organism>
<evidence type="ECO:0000256" key="1">
    <source>
        <dbReference type="ARBA" id="ARBA00038310"/>
    </source>
</evidence>
<comment type="similarity">
    <text evidence="1">Belongs to the metallo-dependent hydrolases superfamily.</text>
</comment>
<reference evidence="3 4" key="1">
    <citation type="submission" date="2020-04" db="EMBL/GenBank/DDBJ databases">
        <title>MicrobeNet Type strains.</title>
        <authorList>
            <person name="Nicholson A.C."/>
        </authorList>
    </citation>
    <scope>NUCLEOTIDE SEQUENCE [LARGE SCALE GENOMIC DNA]</scope>
    <source>
        <strain evidence="3 4">DSM 45078</strain>
    </source>
</reference>
<keyword evidence="4" id="KW-1185">Reference proteome</keyword>
<dbReference type="PANTHER" id="PTHR43569:SF1">
    <property type="entry name" value="BLL3371 PROTEIN"/>
    <property type="match status" value="1"/>
</dbReference>
<sequence>MDIGDIRIIDAHIHQWDPFGNPREFSRTAKLLRTLPLPLGLAVRLAPRRDREFIGEPSAYLGPYLPADYRADAGALPVESVVHIEVEWAGPKAEETRWVTALPFGVDTPALAAVSGGGSPADPGFTELLEAHLSASPLVHGIRSMVAHHPDTGIRSFAGGPNALRSRAFLDGFAALVERDLAFDAWVYSHQIPEVTALAQRYPEATIILNHLGTPAGIFGPVGKHTGRDAEARAVILERWRTDIADLAESPNVVAKVSGLMMPILGHPVPRAGNPTPVPELIDRIGPLLRHAAGTFGADRLIWGSNFPVDRPITSITHSAEAVATVLAEHLGDSAPLEKVFRANAQRIYRLDRA</sequence>
<dbReference type="InterPro" id="IPR006680">
    <property type="entry name" value="Amidohydro-rel"/>
</dbReference>
<dbReference type="Proteomes" id="UP000565715">
    <property type="component" value="Unassembled WGS sequence"/>
</dbReference>
<gene>
    <name evidence="3" type="ORF">HGA13_28450</name>
</gene>
<comment type="caution">
    <text evidence="3">The sequence shown here is derived from an EMBL/GenBank/DDBJ whole genome shotgun (WGS) entry which is preliminary data.</text>
</comment>
<dbReference type="GO" id="GO:0016787">
    <property type="term" value="F:hydrolase activity"/>
    <property type="evidence" value="ECO:0007669"/>
    <property type="project" value="UniProtKB-KW"/>
</dbReference>
<evidence type="ECO:0000313" key="3">
    <source>
        <dbReference type="EMBL" id="NKY36969.1"/>
    </source>
</evidence>
<proteinExistence type="inferred from homology"/>
<dbReference type="InterPro" id="IPR032466">
    <property type="entry name" value="Metal_Hydrolase"/>
</dbReference>
<keyword evidence="3" id="KW-0378">Hydrolase</keyword>
<dbReference type="RefSeq" id="WP_068041487.1">
    <property type="nucleotide sequence ID" value="NZ_JAAXOO010000008.1"/>
</dbReference>
<accession>A0A846XP44</accession>
<protein>
    <submittedName>
        <fullName evidence="3">Amidohydrolase family protein</fullName>
    </submittedName>
</protein>
<name>A0A846XP44_9NOCA</name>
<dbReference type="Pfam" id="PF04909">
    <property type="entry name" value="Amidohydro_2"/>
    <property type="match status" value="1"/>
</dbReference>
<dbReference type="InterPro" id="IPR052350">
    <property type="entry name" value="Metallo-dep_Lactonases"/>
</dbReference>
<dbReference type="SUPFAM" id="SSF51556">
    <property type="entry name" value="Metallo-dependent hydrolases"/>
    <property type="match status" value="1"/>
</dbReference>
<dbReference type="Gene3D" id="3.20.20.140">
    <property type="entry name" value="Metal-dependent hydrolases"/>
    <property type="match status" value="1"/>
</dbReference>
<feature type="domain" description="Amidohydrolase-related" evidence="2">
    <location>
        <begin position="9"/>
        <end position="351"/>
    </location>
</feature>
<dbReference type="PANTHER" id="PTHR43569">
    <property type="entry name" value="AMIDOHYDROLASE"/>
    <property type="match status" value="1"/>
</dbReference>
<evidence type="ECO:0000313" key="4">
    <source>
        <dbReference type="Proteomes" id="UP000565715"/>
    </source>
</evidence>
<dbReference type="EMBL" id="JAAXOO010000008">
    <property type="protein sequence ID" value="NKY36969.1"/>
    <property type="molecule type" value="Genomic_DNA"/>
</dbReference>
<dbReference type="AlphaFoldDB" id="A0A846XP44"/>
<evidence type="ECO:0000259" key="2">
    <source>
        <dbReference type="Pfam" id="PF04909"/>
    </source>
</evidence>